<evidence type="ECO:0000256" key="1">
    <source>
        <dbReference type="ARBA" id="ARBA00004141"/>
    </source>
</evidence>
<dbReference type="EMBL" id="CP077073">
    <property type="protein sequence ID" value="QXH34049.1"/>
    <property type="molecule type" value="Genomic_DNA"/>
</dbReference>
<dbReference type="Pfam" id="PF07690">
    <property type="entry name" value="MFS_1"/>
    <property type="match status" value="1"/>
</dbReference>
<evidence type="ECO:0000259" key="7">
    <source>
        <dbReference type="PROSITE" id="PS50850"/>
    </source>
</evidence>
<sequence>MTYRYRVATVFLLGFFIDCINIFMPTVALPTVTDAFAVGSAASAWVGNAYMLGLTLVIPLSTWLAGRWGARRVLAVSMLAFAVSAWGCGQAASFAALVSWRLAQGMAGGLLIPVGQALTFDLFQGPERARVSTLVMAVALLAPALAPSLGGLIVDRYSWPWVFHANLPLALLTALLAWAWIAKTPGNLQPRPDFKGLLLVSGALACLLLGLSLYGADHGPLVSLASLVAGVACALRYHRHYRRAGQGVIELALLGSVRLRVSMLVYHAIPGVFTGVNLLNIFYLQQVLHLSAQASGLYLVVYAAGACIAMLAAGRLYNRVGACRLLLLGMGLHSLGIALLVLVDSPMHSPLLIAAYGLMGVGGGMGANAAQTTALLDFSGERMQQASVLWNVNRQMAFSLGATWLLMLFNLWPAGTDVLRAYHLTFALAAVLGLLPALCLRALALEHPRHAR</sequence>
<comment type="subcellular location">
    <subcellularLocation>
        <location evidence="1">Membrane</location>
        <topology evidence="1">Multi-pass membrane protein</topology>
    </subcellularLocation>
</comment>
<organism evidence="8 9">
    <name type="scientific">Pseudomonas muyukensis</name>
    <dbReference type="NCBI Taxonomy" id="2842357"/>
    <lineage>
        <taxon>Bacteria</taxon>
        <taxon>Pseudomonadati</taxon>
        <taxon>Pseudomonadota</taxon>
        <taxon>Gammaproteobacteria</taxon>
        <taxon>Pseudomonadales</taxon>
        <taxon>Pseudomonadaceae</taxon>
        <taxon>Pseudomonas</taxon>
    </lineage>
</organism>
<dbReference type="InterPro" id="IPR020846">
    <property type="entry name" value="MFS_dom"/>
</dbReference>
<gene>
    <name evidence="8" type="ORF">KSS95_17990</name>
</gene>
<dbReference type="PROSITE" id="PS50850">
    <property type="entry name" value="MFS"/>
    <property type="match status" value="1"/>
</dbReference>
<feature type="transmembrane region" description="Helical" evidence="6">
    <location>
        <begin position="45"/>
        <end position="66"/>
    </location>
</feature>
<feature type="transmembrane region" description="Helical" evidence="6">
    <location>
        <begin position="325"/>
        <end position="343"/>
    </location>
</feature>
<dbReference type="PANTHER" id="PTHR42718:SF9">
    <property type="entry name" value="MAJOR FACILITATOR SUPERFAMILY MULTIDRUG TRANSPORTER MFSC"/>
    <property type="match status" value="1"/>
</dbReference>
<reference evidence="8" key="1">
    <citation type="journal article" date="2021" name="Microorganisms">
        <title>The Ever-Expanding Pseudomonas Genus: Description of 43 New Species and Partition of the Pseudomonas putida Group.</title>
        <authorList>
            <person name="Girard L."/>
            <person name="Lood C."/>
            <person name="Hofte M."/>
            <person name="Vandamme P."/>
            <person name="Rokni-Zadeh H."/>
            <person name="van Noort V."/>
            <person name="Lavigne R."/>
            <person name="De Mot R."/>
        </authorList>
    </citation>
    <scope>NUCLEOTIDE SEQUENCE</scope>
    <source>
        <strain evidence="8">COW39</strain>
    </source>
</reference>
<keyword evidence="9" id="KW-1185">Reference proteome</keyword>
<evidence type="ECO:0000313" key="8">
    <source>
        <dbReference type="EMBL" id="QXH34049.1"/>
    </source>
</evidence>
<feature type="transmembrane region" description="Helical" evidence="6">
    <location>
        <begin position="134"/>
        <end position="153"/>
    </location>
</feature>
<evidence type="ECO:0000256" key="4">
    <source>
        <dbReference type="ARBA" id="ARBA00022989"/>
    </source>
</evidence>
<feature type="transmembrane region" description="Helical" evidence="6">
    <location>
        <begin position="159"/>
        <end position="182"/>
    </location>
</feature>
<feature type="transmembrane region" description="Helical" evidence="6">
    <location>
        <begin position="421"/>
        <end position="444"/>
    </location>
</feature>
<feature type="domain" description="Major facilitator superfamily (MFS) profile" evidence="7">
    <location>
        <begin position="7"/>
        <end position="448"/>
    </location>
</feature>
<name>A0ABX8M509_9PSED</name>
<feature type="transmembrane region" description="Helical" evidence="6">
    <location>
        <begin position="397"/>
        <end position="415"/>
    </location>
</feature>
<evidence type="ECO:0000256" key="3">
    <source>
        <dbReference type="ARBA" id="ARBA00022692"/>
    </source>
</evidence>
<keyword evidence="5 6" id="KW-0472">Membrane</keyword>
<protein>
    <submittedName>
        <fullName evidence="8">MFS transporter</fullName>
    </submittedName>
</protein>
<evidence type="ECO:0000256" key="6">
    <source>
        <dbReference type="SAM" id="Phobius"/>
    </source>
</evidence>
<dbReference type="InterPro" id="IPR011701">
    <property type="entry name" value="MFS"/>
</dbReference>
<feature type="transmembrane region" description="Helical" evidence="6">
    <location>
        <begin position="73"/>
        <end position="96"/>
    </location>
</feature>
<dbReference type="PANTHER" id="PTHR42718">
    <property type="entry name" value="MAJOR FACILITATOR SUPERFAMILY MULTIDRUG TRANSPORTER MFSC"/>
    <property type="match status" value="1"/>
</dbReference>
<keyword evidence="2" id="KW-0813">Transport</keyword>
<accession>A0ABX8M509</accession>
<dbReference type="Proteomes" id="UP001047646">
    <property type="component" value="Chromosome"/>
</dbReference>
<dbReference type="RefSeq" id="WP_217848414.1">
    <property type="nucleotide sequence ID" value="NZ_CP077073.1"/>
</dbReference>
<feature type="transmembrane region" description="Helical" evidence="6">
    <location>
        <begin position="264"/>
        <end position="284"/>
    </location>
</feature>
<keyword evidence="4 6" id="KW-1133">Transmembrane helix</keyword>
<feature type="transmembrane region" description="Helical" evidence="6">
    <location>
        <begin position="194"/>
        <end position="214"/>
    </location>
</feature>
<evidence type="ECO:0000256" key="2">
    <source>
        <dbReference type="ARBA" id="ARBA00022448"/>
    </source>
</evidence>
<evidence type="ECO:0000256" key="5">
    <source>
        <dbReference type="ARBA" id="ARBA00023136"/>
    </source>
</evidence>
<keyword evidence="3 6" id="KW-0812">Transmembrane</keyword>
<evidence type="ECO:0000313" key="9">
    <source>
        <dbReference type="Proteomes" id="UP001047646"/>
    </source>
</evidence>
<feature type="transmembrane region" description="Helical" evidence="6">
    <location>
        <begin position="296"/>
        <end position="313"/>
    </location>
</feature>
<proteinExistence type="predicted"/>
<feature type="transmembrane region" description="Helical" evidence="6">
    <location>
        <begin position="355"/>
        <end position="376"/>
    </location>
</feature>